<evidence type="ECO:0000256" key="1">
    <source>
        <dbReference type="ARBA" id="ARBA00023125"/>
    </source>
</evidence>
<evidence type="ECO:0000259" key="3">
    <source>
        <dbReference type="PROSITE" id="PS50043"/>
    </source>
</evidence>
<dbReference type="GO" id="GO:0006355">
    <property type="term" value="P:regulation of DNA-templated transcription"/>
    <property type="evidence" value="ECO:0007669"/>
    <property type="project" value="InterPro"/>
</dbReference>
<dbReference type="CDD" id="cd06170">
    <property type="entry name" value="LuxR_C_like"/>
    <property type="match status" value="1"/>
</dbReference>
<gene>
    <name evidence="4" type="ORF">FHW18_000283</name>
</gene>
<dbReference type="EMBL" id="JACBYR010000001">
    <property type="protein sequence ID" value="NYE81012.1"/>
    <property type="molecule type" value="Genomic_DNA"/>
</dbReference>
<dbReference type="AlphaFoldDB" id="A0A7Y9IQ53"/>
<dbReference type="PRINTS" id="PR00038">
    <property type="entry name" value="HTHLUXR"/>
</dbReference>
<dbReference type="PROSITE" id="PS50043">
    <property type="entry name" value="HTH_LUXR_2"/>
    <property type="match status" value="1"/>
</dbReference>
<dbReference type="InterPro" id="IPR016032">
    <property type="entry name" value="Sig_transdc_resp-reg_C-effctor"/>
</dbReference>
<keyword evidence="1 4" id="KW-0238">DNA-binding</keyword>
<dbReference type="Gene3D" id="3.40.50.2300">
    <property type="match status" value="1"/>
</dbReference>
<comment type="caution">
    <text evidence="4">The sequence shown here is derived from an EMBL/GenBank/DDBJ whole genome shotgun (WGS) entry which is preliminary data.</text>
</comment>
<dbReference type="SUPFAM" id="SSF46894">
    <property type="entry name" value="C-terminal effector domain of the bipartite response regulators"/>
    <property type="match status" value="1"/>
</dbReference>
<proteinExistence type="predicted"/>
<evidence type="ECO:0000256" key="2">
    <source>
        <dbReference type="SAM" id="MobiDB-lite"/>
    </source>
</evidence>
<feature type="domain" description="HTH luxR-type" evidence="3">
    <location>
        <begin position="177"/>
        <end position="242"/>
    </location>
</feature>
<accession>A0A7Y9IQ53</accession>
<feature type="region of interest" description="Disordered" evidence="2">
    <location>
        <begin position="137"/>
        <end position="158"/>
    </location>
</feature>
<dbReference type="InterPro" id="IPR000792">
    <property type="entry name" value="Tscrpt_reg_LuxR_C"/>
</dbReference>
<dbReference type="PANTHER" id="PTHR43214">
    <property type="entry name" value="TWO-COMPONENT RESPONSE REGULATOR"/>
    <property type="match status" value="1"/>
</dbReference>
<organism evidence="4 5">
    <name type="scientific">Pigmentiphaga litoralis</name>
    <dbReference type="NCBI Taxonomy" id="516702"/>
    <lineage>
        <taxon>Bacteria</taxon>
        <taxon>Pseudomonadati</taxon>
        <taxon>Pseudomonadota</taxon>
        <taxon>Betaproteobacteria</taxon>
        <taxon>Burkholderiales</taxon>
        <taxon>Alcaligenaceae</taxon>
        <taxon>Pigmentiphaga</taxon>
    </lineage>
</organism>
<dbReference type="RefSeq" id="WP_179582614.1">
    <property type="nucleotide sequence ID" value="NZ_JACBYR010000001.1"/>
</dbReference>
<evidence type="ECO:0000313" key="4">
    <source>
        <dbReference type="EMBL" id="NYE81012.1"/>
    </source>
</evidence>
<protein>
    <submittedName>
        <fullName evidence="4">DNA-binding NarL/FixJ family response regulator</fullName>
    </submittedName>
</protein>
<dbReference type="InterPro" id="IPR039420">
    <property type="entry name" value="WalR-like"/>
</dbReference>
<keyword evidence="5" id="KW-1185">Reference proteome</keyword>
<dbReference type="SMART" id="SM00421">
    <property type="entry name" value="HTH_LUXR"/>
    <property type="match status" value="1"/>
</dbReference>
<evidence type="ECO:0000313" key="5">
    <source>
        <dbReference type="Proteomes" id="UP000542125"/>
    </source>
</evidence>
<name>A0A7Y9IQ53_9BURK</name>
<dbReference type="Proteomes" id="UP000542125">
    <property type="component" value="Unassembled WGS sequence"/>
</dbReference>
<dbReference type="Pfam" id="PF00196">
    <property type="entry name" value="GerE"/>
    <property type="match status" value="1"/>
</dbReference>
<sequence>MAKLILIEAQPLIRLGMAGVLQPLNDDAFLQSCGPHDPERAALAGSAPDIMIYGMSGDGTYDWAHLHHAQQEIAPRRVLLLPDTVTHDLLRDAHANDTIAGCVAKNATPAEIKAAIMMIDAGGECFPRCRRRVLNDGGPVRRSRSGAGGGTGSVFHDTRWPVEAGSPERAQLQSIADQADALDVTPRQFEVLSLLAKGHPIKTVARRMEISVATAKTHASSLYQRLGVTNKTQAVYVARQRGVQFDEPPA</sequence>
<dbReference type="GO" id="GO:0003677">
    <property type="term" value="F:DNA binding"/>
    <property type="evidence" value="ECO:0007669"/>
    <property type="project" value="UniProtKB-KW"/>
</dbReference>
<reference evidence="4 5" key="1">
    <citation type="submission" date="2020-07" db="EMBL/GenBank/DDBJ databases">
        <title>Genomic Encyclopedia of Type Strains, Phase IV (KMG-V): Genome sequencing to study the core and pangenomes of soil and plant-associated prokaryotes.</title>
        <authorList>
            <person name="Whitman W."/>
        </authorList>
    </citation>
    <scope>NUCLEOTIDE SEQUENCE [LARGE SCALE GENOMIC DNA]</scope>
    <source>
        <strain evidence="4 5">SAS40</strain>
    </source>
</reference>